<reference evidence="1 2" key="1">
    <citation type="submission" date="2005-09" db="EMBL/GenBank/DDBJ databases">
        <authorList>
            <person name="Mural R.J."/>
            <person name="Li P.W."/>
            <person name="Adams M.D."/>
            <person name="Amanatides P.G."/>
            <person name="Baden-Tillson H."/>
            <person name="Barnstead M."/>
            <person name="Chin S.H."/>
            <person name="Dew I."/>
            <person name="Evans C.A."/>
            <person name="Ferriera S."/>
            <person name="Flanigan M."/>
            <person name="Fosler C."/>
            <person name="Glodek A."/>
            <person name="Gu Z."/>
            <person name="Holt R.A."/>
            <person name="Jennings D."/>
            <person name="Kraft C.L."/>
            <person name="Lu F."/>
            <person name="Nguyen T."/>
            <person name="Nusskern D.R."/>
            <person name="Pfannkoch C.M."/>
            <person name="Sitter C."/>
            <person name="Sutton G.G."/>
            <person name="Venter J.C."/>
            <person name="Wang Z."/>
            <person name="Woodage T."/>
            <person name="Zheng X.H."/>
            <person name="Zhong F."/>
        </authorList>
    </citation>
    <scope>NUCLEOTIDE SEQUENCE [LARGE SCALE GENOMIC DNA]</scope>
    <source>
        <strain>BN</strain>
        <strain evidence="2">Sprague-Dawley</strain>
    </source>
</reference>
<dbReference type="EMBL" id="CH473976">
    <property type="protein sequence ID" value="EDM00935.1"/>
    <property type="molecule type" value="Genomic_DNA"/>
</dbReference>
<sequence length="52" mass="5769">MRNKVTLNWAASVSAHGFPESSERAWVSGCSRTNTCLALTSLRRVYSNLENP</sequence>
<organism evidence="1 2">
    <name type="scientific">Rattus norvegicus</name>
    <name type="common">Rat</name>
    <dbReference type="NCBI Taxonomy" id="10116"/>
    <lineage>
        <taxon>Eukaryota</taxon>
        <taxon>Metazoa</taxon>
        <taxon>Chordata</taxon>
        <taxon>Craniata</taxon>
        <taxon>Vertebrata</taxon>
        <taxon>Euteleostomi</taxon>
        <taxon>Mammalia</taxon>
        <taxon>Eutheria</taxon>
        <taxon>Euarchontoglires</taxon>
        <taxon>Glires</taxon>
        <taxon>Rodentia</taxon>
        <taxon>Myomorpha</taxon>
        <taxon>Muroidea</taxon>
        <taxon>Muridae</taxon>
        <taxon>Murinae</taxon>
        <taxon>Rattus</taxon>
    </lineage>
</organism>
<evidence type="ECO:0000313" key="1">
    <source>
        <dbReference type="EMBL" id="EDM00935.1"/>
    </source>
</evidence>
<proteinExistence type="predicted"/>
<gene>
    <name evidence="1" type="ORF">rCG_62538</name>
</gene>
<dbReference type="Proteomes" id="UP000234681">
    <property type="component" value="Chromosome 2"/>
</dbReference>
<protein>
    <submittedName>
        <fullName evidence="1">RCG62538</fullName>
    </submittedName>
</protein>
<dbReference type="AlphaFoldDB" id="A6J5K4"/>
<evidence type="ECO:0000313" key="2">
    <source>
        <dbReference type="Proteomes" id="UP000234681"/>
    </source>
</evidence>
<name>A6J5K4_RAT</name>
<accession>A6J5K4</accession>